<dbReference type="EMBL" id="JANEYF010004209">
    <property type="protein sequence ID" value="KAJ8931899.1"/>
    <property type="molecule type" value="Genomic_DNA"/>
</dbReference>
<dbReference type="Proteomes" id="UP001162156">
    <property type="component" value="Unassembled WGS sequence"/>
</dbReference>
<dbReference type="GO" id="GO:0006261">
    <property type="term" value="P:DNA-templated DNA replication"/>
    <property type="evidence" value="ECO:0007669"/>
    <property type="project" value="TreeGrafter"/>
</dbReference>
<dbReference type="GO" id="GO:0000278">
    <property type="term" value="P:mitotic cell cycle"/>
    <property type="evidence" value="ECO:0007669"/>
    <property type="project" value="TreeGrafter"/>
</dbReference>
<dbReference type="SUPFAM" id="SSF82171">
    <property type="entry name" value="DPP6 N-terminal domain-like"/>
    <property type="match status" value="1"/>
</dbReference>
<dbReference type="GO" id="GO:0003682">
    <property type="term" value="F:chromatin binding"/>
    <property type="evidence" value="ECO:0007669"/>
    <property type="project" value="TreeGrafter"/>
</dbReference>
<sequence length="131" mass="14642">MDFEPINGKYLAYPDKNAVVLLNTDDWSQTSTLSCNEVSSSYSIVQYSPCGKYILATTEEGDFVLWQVFSETVMNISKHQKSIAICGLMWNPKGNINTQKSFMLSAVIIALESCCNITFITVHNKAFLVIL</sequence>
<dbReference type="AlphaFoldDB" id="A0AAV8WYV7"/>
<dbReference type="GO" id="GO:0006281">
    <property type="term" value="P:DNA repair"/>
    <property type="evidence" value="ECO:0007669"/>
    <property type="project" value="TreeGrafter"/>
</dbReference>
<accession>A0AAV8WYV7</accession>
<dbReference type="PANTHER" id="PTHR19932:SF10">
    <property type="entry name" value="WD REPEAT AND HMG-BOX DNA-BINDING PROTEIN 1"/>
    <property type="match status" value="1"/>
</dbReference>
<organism evidence="1 2">
    <name type="scientific">Rhamnusium bicolor</name>
    <dbReference type="NCBI Taxonomy" id="1586634"/>
    <lineage>
        <taxon>Eukaryota</taxon>
        <taxon>Metazoa</taxon>
        <taxon>Ecdysozoa</taxon>
        <taxon>Arthropoda</taxon>
        <taxon>Hexapoda</taxon>
        <taxon>Insecta</taxon>
        <taxon>Pterygota</taxon>
        <taxon>Neoptera</taxon>
        <taxon>Endopterygota</taxon>
        <taxon>Coleoptera</taxon>
        <taxon>Polyphaga</taxon>
        <taxon>Cucujiformia</taxon>
        <taxon>Chrysomeloidea</taxon>
        <taxon>Cerambycidae</taxon>
        <taxon>Lepturinae</taxon>
        <taxon>Rhagiini</taxon>
        <taxon>Rhamnusium</taxon>
    </lineage>
</organism>
<proteinExistence type="predicted"/>
<evidence type="ECO:0000313" key="2">
    <source>
        <dbReference type="Proteomes" id="UP001162156"/>
    </source>
</evidence>
<comment type="caution">
    <text evidence="1">The sequence shown here is derived from an EMBL/GenBank/DDBJ whole genome shotgun (WGS) entry which is preliminary data.</text>
</comment>
<keyword evidence="2" id="KW-1185">Reference proteome</keyword>
<dbReference type="Gene3D" id="2.130.10.10">
    <property type="entry name" value="YVTN repeat-like/Quinoprotein amine dehydrogenase"/>
    <property type="match status" value="1"/>
</dbReference>
<evidence type="ECO:0000313" key="1">
    <source>
        <dbReference type="EMBL" id="KAJ8931899.1"/>
    </source>
</evidence>
<protein>
    <submittedName>
        <fullName evidence="1">Uncharacterized protein</fullName>
    </submittedName>
</protein>
<dbReference type="PANTHER" id="PTHR19932">
    <property type="entry name" value="WD REPEAT AND HMG-BOX DNA BINDING PROTEIN"/>
    <property type="match status" value="1"/>
</dbReference>
<gene>
    <name evidence="1" type="ORF">NQ314_015168</name>
</gene>
<name>A0AAV8WYV7_9CUCU</name>
<reference evidence="1" key="1">
    <citation type="journal article" date="2023" name="Insect Mol. Biol.">
        <title>Genome sequencing provides insights into the evolution of gene families encoding plant cell wall-degrading enzymes in longhorned beetles.</title>
        <authorList>
            <person name="Shin N.R."/>
            <person name="Okamura Y."/>
            <person name="Kirsch R."/>
            <person name="Pauchet Y."/>
        </authorList>
    </citation>
    <scope>NUCLEOTIDE SEQUENCE</scope>
    <source>
        <strain evidence="1">RBIC_L_NR</strain>
    </source>
</reference>
<dbReference type="GO" id="GO:0043596">
    <property type="term" value="C:nuclear replication fork"/>
    <property type="evidence" value="ECO:0007669"/>
    <property type="project" value="TreeGrafter"/>
</dbReference>
<dbReference type="InterPro" id="IPR015943">
    <property type="entry name" value="WD40/YVTN_repeat-like_dom_sf"/>
</dbReference>